<name>A0A918UM89_9CAUL</name>
<reference evidence="2" key="2">
    <citation type="submission" date="2020-09" db="EMBL/GenBank/DDBJ databases">
        <authorList>
            <person name="Sun Q."/>
            <person name="Kim S."/>
        </authorList>
    </citation>
    <scope>NUCLEOTIDE SEQUENCE</scope>
    <source>
        <strain evidence="2">KCTC 32296</strain>
    </source>
</reference>
<evidence type="ECO:0000313" key="2">
    <source>
        <dbReference type="EMBL" id="GGZ20061.1"/>
    </source>
</evidence>
<gene>
    <name evidence="2" type="ORF">GCM10011273_00770</name>
</gene>
<dbReference type="Proteomes" id="UP000662572">
    <property type="component" value="Unassembled WGS sequence"/>
</dbReference>
<reference evidence="2" key="1">
    <citation type="journal article" date="2014" name="Int. J. Syst. Evol. Microbiol.">
        <title>Complete genome sequence of Corynebacterium casei LMG S-19264T (=DSM 44701T), isolated from a smear-ripened cheese.</title>
        <authorList>
            <consortium name="US DOE Joint Genome Institute (JGI-PGF)"/>
            <person name="Walter F."/>
            <person name="Albersmeier A."/>
            <person name="Kalinowski J."/>
            <person name="Ruckert C."/>
        </authorList>
    </citation>
    <scope>NUCLEOTIDE SEQUENCE</scope>
    <source>
        <strain evidence="2">KCTC 32296</strain>
    </source>
</reference>
<sequence length="172" mass="19454">MFMSPHNLTALLSNALPFPAAHKFNRSLTGAQFAARASMLNGCAIKLHRLAIERSSRAEVRDYARQMAEAHIWTAEALLTSVQSTHLHVELYQQPDDRHHRRLEALNLVALPDFDYDYIDAQNRLYMELIVLSEQYIETGADKALAFFATNTLSYLSHHLQQFAPLAGADCQ</sequence>
<evidence type="ECO:0000259" key="1">
    <source>
        <dbReference type="Pfam" id="PF13628"/>
    </source>
</evidence>
<accession>A0A918UM89</accession>
<organism evidence="2 3">
    <name type="scientific">Asticcacaulis endophyticus</name>
    <dbReference type="NCBI Taxonomy" id="1395890"/>
    <lineage>
        <taxon>Bacteria</taxon>
        <taxon>Pseudomonadati</taxon>
        <taxon>Pseudomonadota</taxon>
        <taxon>Alphaproteobacteria</taxon>
        <taxon>Caulobacterales</taxon>
        <taxon>Caulobacteraceae</taxon>
        <taxon>Asticcacaulis</taxon>
    </lineage>
</organism>
<dbReference type="InterPro" id="IPR012347">
    <property type="entry name" value="Ferritin-like"/>
</dbReference>
<keyword evidence="3" id="KW-1185">Reference proteome</keyword>
<feature type="domain" description="DUF4142" evidence="1">
    <location>
        <begin position="30"/>
        <end position="163"/>
    </location>
</feature>
<dbReference type="PANTHER" id="PTHR38593">
    <property type="entry name" value="BLR2558 PROTEIN"/>
    <property type="match status" value="1"/>
</dbReference>
<dbReference type="AlphaFoldDB" id="A0A918UM89"/>
<protein>
    <recommendedName>
        <fullName evidence="1">DUF4142 domain-containing protein</fullName>
    </recommendedName>
</protein>
<dbReference type="InterPro" id="IPR025419">
    <property type="entry name" value="DUF4142"/>
</dbReference>
<dbReference type="RefSeq" id="WP_189484406.1">
    <property type="nucleotide sequence ID" value="NZ_BMZB01000001.1"/>
</dbReference>
<comment type="caution">
    <text evidence="2">The sequence shown here is derived from an EMBL/GenBank/DDBJ whole genome shotgun (WGS) entry which is preliminary data.</text>
</comment>
<evidence type="ECO:0000313" key="3">
    <source>
        <dbReference type="Proteomes" id="UP000662572"/>
    </source>
</evidence>
<dbReference type="Pfam" id="PF13628">
    <property type="entry name" value="DUF4142"/>
    <property type="match status" value="1"/>
</dbReference>
<dbReference type="PANTHER" id="PTHR38593:SF1">
    <property type="entry name" value="BLR2558 PROTEIN"/>
    <property type="match status" value="1"/>
</dbReference>
<dbReference type="Gene3D" id="1.20.1260.10">
    <property type="match status" value="1"/>
</dbReference>
<proteinExistence type="predicted"/>
<dbReference type="EMBL" id="BMZB01000001">
    <property type="protein sequence ID" value="GGZ20061.1"/>
    <property type="molecule type" value="Genomic_DNA"/>
</dbReference>